<comment type="caution">
    <text evidence="2">The sequence shown here is derived from an EMBL/GenBank/DDBJ whole genome shotgun (WGS) entry which is preliminary data.</text>
</comment>
<dbReference type="Proteomes" id="UP001419268">
    <property type="component" value="Unassembled WGS sequence"/>
</dbReference>
<name>A0AAP0HI91_9MAGN</name>
<keyword evidence="1" id="KW-1133">Transmembrane helix</keyword>
<sequence>MSSLHVGLSSALPAATAVRAIHALLSAAVAALFLELASVATTLCRRTSLHVCIAGWGH</sequence>
<proteinExistence type="predicted"/>
<dbReference type="EMBL" id="JBBNAG010000012">
    <property type="protein sequence ID" value="KAK9089473.1"/>
    <property type="molecule type" value="Genomic_DNA"/>
</dbReference>
<keyword evidence="1" id="KW-0472">Membrane</keyword>
<feature type="transmembrane region" description="Helical" evidence="1">
    <location>
        <begin position="20"/>
        <end position="40"/>
    </location>
</feature>
<keyword evidence="1" id="KW-0812">Transmembrane</keyword>
<organism evidence="2 3">
    <name type="scientific">Stephania cephalantha</name>
    <dbReference type="NCBI Taxonomy" id="152367"/>
    <lineage>
        <taxon>Eukaryota</taxon>
        <taxon>Viridiplantae</taxon>
        <taxon>Streptophyta</taxon>
        <taxon>Embryophyta</taxon>
        <taxon>Tracheophyta</taxon>
        <taxon>Spermatophyta</taxon>
        <taxon>Magnoliopsida</taxon>
        <taxon>Ranunculales</taxon>
        <taxon>Menispermaceae</taxon>
        <taxon>Menispermoideae</taxon>
        <taxon>Cissampelideae</taxon>
        <taxon>Stephania</taxon>
    </lineage>
</organism>
<reference evidence="2 3" key="1">
    <citation type="submission" date="2024-01" db="EMBL/GenBank/DDBJ databases">
        <title>Genome assemblies of Stephania.</title>
        <authorList>
            <person name="Yang L."/>
        </authorList>
    </citation>
    <scope>NUCLEOTIDE SEQUENCE [LARGE SCALE GENOMIC DNA]</scope>
    <source>
        <strain evidence="2">JXDWG</strain>
        <tissue evidence="2">Leaf</tissue>
    </source>
</reference>
<evidence type="ECO:0000313" key="3">
    <source>
        <dbReference type="Proteomes" id="UP001419268"/>
    </source>
</evidence>
<evidence type="ECO:0000313" key="2">
    <source>
        <dbReference type="EMBL" id="KAK9089473.1"/>
    </source>
</evidence>
<dbReference type="AlphaFoldDB" id="A0AAP0HI91"/>
<accession>A0AAP0HI91</accession>
<evidence type="ECO:0000256" key="1">
    <source>
        <dbReference type="SAM" id="Phobius"/>
    </source>
</evidence>
<protein>
    <submittedName>
        <fullName evidence="2">Uncharacterized protein</fullName>
    </submittedName>
</protein>
<keyword evidence="3" id="KW-1185">Reference proteome</keyword>
<gene>
    <name evidence="2" type="ORF">Scep_028555</name>
</gene>